<evidence type="ECO:0000313" key="3">
    <source>
        <dbReference type="Proteomes" id="UP001603978"/>
    </source>
</evidence>
<comment type="caution">
    <text evidence="2">The sequence shown here is derived from an EMBL/GenBank/DDBJ whole genome shotgun (WGS) entry which is preliminary data.</text>
</comment>
<sequence length="224" mass="23741">MGASQRPELGDSCLVEKGVWQVEGDLIVPEAAPGVVVFAHGSGSGRYSPRNRYVAEVLNKAGLGTLLFDLLTPEEEADRANVFDIGLLAERLLQRTDWVREEAGLPIGYFGASTGAAAALWAAAEPGNAVAAVVSRGGRPDLAGERLSAVRAPTLLIVGGRDPVVVELNEEAQRRLLAESRMTVVPGATHLFEEPGALEAVAGHARDWFTTHFAGPQERSITLP</sequence>
<dbReference type="Gene3D" id="3.40.50.1820">
    <property type="entry name" value="alpha/beta hydrolase"/>
    <property type="match status" value="1"/>
</dbReference>
<keyword evidence="3" id="KW-1185">Reference proteome</keyword>
<dbReference type="InterPro" id="IPR029058">
    <property type="entry name" value="AB_hydrolase_fold"/>
</dbReference>
<dbReference type="PANTHER" id="PTHR13136">
    <property type="entry name" value="TESTIS DEVELOPMENT PROTEIN PRTD"/>
    <property type="match status" value="1"/>
</dbReference>
<dbReference type="Pfam" id="PF20408">
    <property type="entry name" value="Abhydrolase_11"/>
    <property type="match status" value="1"/>
</dbReference>
<evidence type="ECO:0000313" key="2">
    <source>
        <dbReference type="EMBL" id="MFG1709133.1"/>
    </source>
</evidence>
<dbReference type="InterPro" id="IPR026555">
    <property type="entry name" value="NSL3/Tex30"/>
</dbReference>
<dbReference type="InterPro" id="IPR046879">
    <property type="entry name" value="KANL3/Tex30_Abhydrolase"/>
</dbReference>
<proteinExistence type="predicted"/>
<accession>A0ABW7ASU5</accession>
<protein>
    <submittedName>
        <fullName evidence="2">Dienelactone hydrolase family protein</fullName>
        <ecNumber evidence="2">3.1.-.-</ecNumber>
    </submittedName>
</protein>
<gene>
    <name evidence="2" type="ORF">ACFLIM_38675</name>
</gene>
<reference evidence="2 3" key="1">
    <citation type="submission" date="2024-10" db="EMBL/GenBank/DDBJ databases">
        <authorList>
            <person name="Topkara A.R."/>
            <person name="Saygin H."/>
        </authorList>
    </citation>
    <scope>NUCLEOTIDE SEQUENCE [LARGE SCALE GENOMIC DNA]</scope>
    <source>
        <strain evidence="2 3">M3C6</strain>
    </source>
</reference>
<dbReference type="SUPFAM" id="SSF53474">
    <property type="entry name" value="alpha/beta-Hydrolases"/>
    <property type="match status" value="1"/>
</dbReference>
<feature type="domain" description="KANL3/Tex30 alpha/beta hydrolase-like" evidence="1">
    <location>
        <begin position="35"/>
        <end position="194"/>
    </location>
</feature>
<dbReference type="GO" id="GO:0016787">
    <property type="term" value="F:hydrolase activity"/>
    <property type="evidence" value="ECO:0007669"/>
    <property type="project" value="UniProtKB-KW"/>
</dbReference>
<dbReference type="PANTHER" id="PTHR13136:SF11">
    <property type="entry name" value="TESTIS-EXPRESSED PROTEIN 30"/>
    <property type="match status" value="1"/>
</dbReference>
<dbReference type="RefSeq" id="WP_393173598.1">
    <property type="nucleotide sequence ID" value="NZ_JBICRM010000033.1"/>
</dbReference>
<dbReference type="EMBL" id="JBICRM010000033">
    <property type="protein sequence ID" value="MFG1709133.1"/>
    <property type="molecule type" value="Genomic_DNA"/>
</dbReference>
<dbReference type="EC" id="3.1.-.-" evidence="2"/>
<dbReference type="Proteomes" id="UP001603978">
    <property type="component" value="Unassembled WGS sequence"/>
</dbReference>
<evidence type="ECO:0000259" key="1">
    <source>
        <dbReference type="Pfam" id="PF20408"/>
    </source>
</evidence>
<keyword evidence="2" id="KW-0378">Hydrolase</keyword>
<name>A0ABW7ASU5_9ACTN</name>
<organism evidence="2 3">
    <name type="scientific">Nonomuraea marmarensis</name>
    <dbReference type="NCBI Taxonomy" id="3351344"/>
    <lineage>
        <taxon>Bacteria</taxon>
        <taxon>Bacillati</taxon>
        <taxon>Actinomycetota</taxon>
        <taxon>Actinomycetes</taxon>
        <taxon>Streptosporangiales</taxon>
        <taxon>Streptosporangiaceae</taxon>
        <taxon>Nonomuraea</taxon>
    </lineage>
</organism>